<sequence length="76" mass="8351">MNVRPPSVRYPHSFYDVFTIVVTAVVVAAIVLSVAYGTVIRIEMAVLLTVVFAWAAWAITKILAQETAPGKTKPYK</sequence>
<name>A0ABD5NNN3_9EURY</name>
<feature type="transmembrane region" description="Helical" evidence="1">
    <location>
        <begin position="42"/>
        <end position="64"/>
    </location>
</feature>
<organism evidence="2 3">
    <name type="scientific">Halovivax cerinus</name>
    <dbReference type="NCBI Taxonomy" id="1487865"/>
    <lineage>
        <taxon>Archaea</taxon>
        <taxon>Methanobacteriati</taxon>
        <taxon>Methanobacteriota</taxon>
        <taxon>Stenosarchaea group</taxon>
        <taxon>Halobacteria</taxon>
        <taxon>Halobacteriales</taxon>
        <taxon>Natrialbaceae</taxon>
        <taxon>Halovivax</taxon>
    </lineage>
</organism>
<evidence type="ECO:0000313" key="3">
    <source>
        <dbReference type="Proteomes" id="UP001595846"/>
    </source>
</evidence>
<dbReference type="RefSeq" id="WP_256530878.1">
    <property type="nucleotide sequence ID" value="NZ_CP101824.1"/>
</dbReference>
<proteinExistence type="predicted"/>
<gene>
    <name evidence="2" type="ORF">ACFOUR_07420</name>
</gene>
<accession>A0ABD5NNN3</accession>
<reference evidence="2 3" key="1">
    <citation type="journal article" date="2019" name="Int. J. Syst. Evol. Microbiol.">
        <title>The Global Catalogue of Microorganisms (GCM) 10K type strain sequencing project: providing services to taxonomists for standard genome sequencing and annotation.</title>
        <authorList>
            <consortium name="The Broad Institute Genomics Platform"/>
            <consortium name="The Broad Institute Genome Sequencing Center for Infectious Disease"/>
            <person name="Wu L."/>
            <person name="Ma J."/>
        </authorList>
    </citation>
    <scope>NUCLEOTIDE SEQUENCE [LARGE SCALE GENOMIC DNA]</scope>
    <source>
        <strain evidence="2 3">IBRC-M 10256</strain>
    </source>
</reference>
<dbReference type="Proteomes" id="UP001595846">
    <property type="component" value="Unassembled WGS sequence"/>
</dbReference>
<feature type="transmembrane region" description="Helical" evidence="1">
    <location>
        <begin position="12"/>
        <end position="36"/>
    </location>
</feature>
<protein>
    <submittedName>
        <fullName evidence="2">Uncharacterized protein</fullName>
    </submittedName>
</protein>
<keyword evidence="1" id="KW-0472">Membrane</keyword>
<dbReference type="EMBL" id="JBHSAQ010000002">
    <property type="protein sequence ID" value="MFC3958199.1"/>
    <property type="molecule type" value="Genomic_DNA"/>
</dbReference>
<keyword evidence="3" id="KW-1185">Reference proteome</keyword>
<dbReference type="GeneID" id="73903586"/>
<comment type="caution">
    <text evidence="2">The sequence shown here is derived from an EMBL/GenBank/DDBJ whole genome shotgun (WGS) entry which is preliminary data.</text>
</comment>
<evidence type="ECO:0000313" key="2">
    <source>
        <dbReference type="EMBL" id="MFC3958199.1"/>
    </source>
</evidence>
<evidence type="ECO:0000256" key="1">
    <source>
        <dbReference type="SAM" id="Phobius"/>
    </source>
</evidence>
<keyword evidence="1" id="KW-1133">Transmembrane helix</keyword>
<dbReference type="AlphaFoldDB" id="A0ABD5NNN3"/>
<keyword evidence="1" id="KW-0812">Transmembrane</keyword>